<evidence type="ECO:0000313" key="4">
    <source>
        <dbReference type="Proteomes" id="UP001465755"/>
    </source>
</evidence>
<dbReference type="EMBL" id="JALJOQ010000087">
    <property type="protein sequence ID" value="KAK9799759.1"/>
    <property type="molecule type" value="Genomic_DNA"/>
</dbReference>
<feature type="region of interest" description="Disordered" evidence="2">
    <location>
        <begin position="76"/>
        <end position="108"/>
    </location>
</feature>
<feature type="compositionally biased region" description="Polar residues" evidence="2">
    <location>
        <begin position="49"/>
        <end position="58"/>
    </location>
</feature>
<dbReference type="Proteomes" id="UP001465755">
    <property type="component" value="Unassembled WGS sequence"/>
</dbReference>
<name>A0AAW1NYV8_9CHLO</name>
<evidence type="ECO:0000256" key="1">
    <source>
        <dbReference type="SAM" id="Coils"/>
    </source>
</evidence>
<evidence type="ECO:0000313" key="3">
    <source>
        <dbReference type="EMBL" id="KAK9799759.1"/>
    </source>
</evidence>
<proteinExistence type="predicted"/>
<reference evidence="3 4" key="1">
    <citation type="journal article" date="2024" name="Nat. Commun.">
        <title>Phylogenomics reveals the evolutionary origins of lichenization in chlorophyte algae.</title>
        <authorList>
            <person name="Puginier C."/>
            <person name="Libourel C."/>
            <person name="Otte J."/>
            <person name="Skaloud P."/>
            <person name="Haon M."/>
            <person name="Grisel S."/>
            <person name="Petersen M."/>
            <person name="Berrin J.G."/>
            <person name="Delaux P.M."/>
            <person name="Dal Grande F."/>
            <person name="Keller J."/>
        </authorList>
    </citation>
    <scope>NUCLEOTIDE SEQUENCE [LARGE SCALE GENOMIC DNA]</scope>
    <source>
        <strain evidence="3 4">SAG 2036</strain>
    </source>
</reference>
<keyword evidence="1" id="KW-0175">Coiled coil</keyword>
<protein>
    <submittedName>
        <fullName evidence="3">Uncharacterized protein</fullName>
    </submittedName>
</protein>
<feature type="compositionally biased region" description="Basic and acidic residues" evidence="2">
    <location>
        <begin position="21"/>
        <end position="42"/>
    </location>
</feature>
<accession>A0AAW1NYV8</accession>
<feature type="region of interest" description="Disordered" evidence="2">
    <location>
        <begin position="1"/>
        <end position="58"/>
    </location>
</feature>
<feature type="coiled-coil region" evidence="1">
    <location>
        <begin position="165"/>
        <end position="208"/>
    </location>
</feature>
<gene>
    <name evidence="3" type="ORF">WJX73_001037</name>
</gene>
<sequence length="381" mass="41652">MRQTDGAARVPTNPTDSAAKGPKETEQQTQLREKLREFQEKKALRRQSLAPSATRAQQHNLSLHQLSERRMSCFGATPLNDHHRPLSSREPRQITTTMPPPPPLSARDRVASERGYVCHACVEGLAEWAAEDCSGQERAMSHPVTSRLAAPSQTKAQEQRNALLASAMRVDLARLQAERAQAKVRRQKQESEQQLRRGLDRVQNQQRAAIQQELKLKNMSMACAAEQVVSQQLEVLEKWAAVKDQQRAGMRDLKAALTSVLSQVPVINGATCGPSPWEVDQQGLVKELKAVQQALSTLQKLLPGACGTGPDGPAVQSGDLSEPAELGGASGMQALADDVTEIVEVKAKMQEHMARNAELLDAKKGLATEIQSLTLQLLTAE</sequence>
<feature type="compositionally biased region" description="Basic and acidic residues" evidence="2">
    <location>
        <begin position="80"/>
        <end position="92"/>
    </location>
</feature>
<comment type="caution">
    <text evidence="3">The sequence shown here is derived from an EMBL/GenBank/DDBJ whole genome shotgun (WGS) entry which is preliminary data.</text>
</comment>
<dbReference type="AlphaFoldDB" id="A0AAW1NYV8"/>
<organism evidence="3 4">
    <name type="scientific">Symbiochloris irregularis</name>
    <dbReference type="NCBI Taxonomy" id="706552"/>
    <lineage>
        <taxon>Eukaryota</taxon>
        <taxon>Viridiplantae</taxon>
        <taxon>Chlorophyta</taxon>
        <taxon>core chlorophytes</taxon>
        <taxon>Trebouxiophyceae</taxon>
        <taxon>Trebouxiales</taxon>
        <taxon>Trebouxiaceae</taxon>
        <taxon>Symbiochloris</taxon>
    </lineage>
</organism>
<keyword evidence="4" id="KW-1185">Reference proteome</keyword>
<evidence type="ECO:0000256" key="2">
    <source>
        <dbReference type="SAM" id="MobiDB-lite"/>
    </source>
</evidence>